<evidence type="ECO:0000256" key="5">
    <source>
        <dbReference type="ARBA" id="ARBA00022884"/>
    </source>
</evidence>
<feature type="domain" description="Sm" evidence="11">
    <location>
        <begin position="11"/>
        <end position="84"/>
    </location>
</feature>
<dbReference type="InterPro" id="IPR016487">
    <property type="entry name" value="Lsm6/sSmF"/>
</dbReference>
<dbReference type="GO" id="GO:0071013">
    <property type="term" value="C:catalytic step 2 spliceosome"/>
    <property type="evidence" value="ECO:0007669"/>
    <property type="project" value="TreeGrafter"/>
</dbReference>
<evidence type="ECO:0000259" key="11">
    <source>
        <dbReference type="PROSITE" id="PS52002"/>
    </source>
</evidence>
<gene>
    <name evidence="12" type="ORF">BgAZ_400560</name>
</gene>
<sequence length="90" mass="10304">MERPQAITPLNPRPFLTKLTGQKVIVKLKWGMEYKGLLKSFDSYMNIQLDSAEEWENGVLKGKLSGNILIRCNNMLYIREAEDGDDDNAE</sequence>
<dbReference type="GO" id="GO:0000398">
    <property type="term" value="P:mRNA splicing, via spliceosome"/>
    <property type="evidence" value="ECO:0007669"/>
    <property type="project" value="InterPro"/>
</dbReference>
<dbReference type="PANTHER" id="PTHR11021">
    <property type="entry name" value="SMALL NUCLEAR RIBONUCLEOPROTEIN F SNRNP-F"/>
    <property type="match status" value="1"/>
</dbReference>
<dbReference type="InterPro" id="IPR010920">
    <property type="entry name" value="LSM_dom_sf"/>
</dbReference>
<keyword evidence="3 10" id="KW-0507">mRNA processing</keyword>
<accession>A0AAD8LMS8</accession>
<evidence type="ECO:0000256" key="10">
    <source>
        <dbReference type="PIRNR" id="PIRNR006609"/>
    </source>
</evidence>
<keyword evidence="13" id="KW-1185">Reference proteome</keyword>
<keyword evidence="8 10" id="KW-0687">Ribonucleoprotein</keyword>
<organism evidence="12 13">
    <name type="scientific">Babesia gibsoni</name>
    <dbReference type="NCBI Taxonomy" id="33632"/>
    <lineage>
        <taxon>Eukaryota</taxon>
        <taxon>Sar</taxon>
        <taxon>Alveolata</taxon>
        <taxon>Apicomplexa</taxon>
        <taxon>Aconoidasida</taxon>
        <taxon>Piroplasmida</taxon>
        <taxon>Babesiidae</taxon>
        <taxon>Babesia</taxon>
    </lineage>
</organism>
<keyword evidence="5 10" id="KW-0694">RNA-binding</keyword>
<dbReference type="PANTHER" id="PTHR11021:SF0">
    <property type="entry name" value="SMALL NUCLEAR RIBONUCLEOPROTEIN F"/>
    <property type="match status" value="1"/>
</dbReference>
<comment type="similarity">
    <text evidence="2 10">Belongs to the snRNP Sm proteins family. SmF/LSm6 subfamily.</text>
</comment>
<evidence type="ECO:0000256" key="2">
    <source>
        <dbReference type="ARBA" id="ARBA00007927"/>
    </source>
</evidence>
<dbReference type="CDD" id="cd01722">
    <property type="entry name" value="Sm_F"/>
    <property type="match status" value="1"/>
</dbReference>
<keyword evidence="4 10" id="KW-0747">Spliceosome</keyword>
<dbReference type="SUPFAM" id="SSF50182">
    <property type="entry name" value="Sm-like ribonucleoproteins"/>
    <property type="match status" value="1"/>
</dbReference>
<evidence type="ECO:0000256" key="3">
    <source>
        <dbReference type="ARBA" id="ARBA00022664"/>
    </source>
</evidence>
<evidence type="ECO:0000256" key="6">
    <source>
        <dbReference type="ARBA" id="ARBA00023187"/>
    </source>
</evidence>
<dbReference type="InterPro" id="IPR047575">
    <property type="entry name" value="Sm"/>
</dbReference>
<dbReference type="GO" id="GO:0005685">
    <property type="term" value="C:U1 snRNP"/>
    <property type="evidence" value="ECO:0007669"/>
    <property type="project" value="TreeGrafter"/>
</dbReference>
<dbReference type="PROSITE" id="PS52002">
    <property type="entry name" value="SM"/>
    <property type="match status" value="1"/>
</dbReference>
<evidence type="ECO:0000256" key="1">
    <source>
        <dbReference type="ARBA" id="ARBA00004123"/>
    </source>
</evidence>
<dbReference type="PIRSF" id="PIRSF006609">
    <property type="entry name" value="snRNP_SmF"/>
    <property type="match status" value="1"/>
</dbReference>
<evidence type="ECO:0000313" key="12">
    <source>
        <dbReference type="EMBL" id="KAK1442026.1"/>
    </source>
</evidence>
<evidence type="ECO:0000256" key="7">
    <source>
        <dbReference type="ARBA" id="ARBA00023242"/>
    </source>
</evidence>
<evidence type="ECO:0000256" key="4">
    <source>
        <dbReference type="ARBA" id="ARBA00022728"/>
    </source>
</evidence>
<evidence type="ECO:0000256" key="8">
    <source>
        <dbReference type="ARBA" id="ARBA00023274"/>
    </source>
</evidence>
<dbReference type="EMBL" id="JAVEPI010000004">
    <property type="protein sequence ID" value="KAK1442026.1"/>
    <property type="molecule type" value="Genomic_DNA"/>
</dbReference>
<reference evidence="12" key="1">
    <citation type="submission" date="2023-08" db="EMBL/GenBank/DDBJ databases">
        <title>Draft sequence of the Babesia gibsoni genome.</title>
        <authorList>
            <person name="Yamagishi J.Y."/>
            <person name="Xuan X.X."/>
        </authorList>
    </citation>
    <scope>NUCLEOTIDE SEQUENCE</scope>
    <source>
        <strain evidence="12">Azabu</strain>
    </source>
</reference>
<dbReference type="GO" id="GO:0034715">
    <property type="term" value="C:pICln-Sm protein complex"/>
    <property type="evidence" value="ECO:0007669"/>
    <property type="project" value="TreeGrafter"/>
</dbReference>
<comment type="subcellular location">
    <subcellularLocation>
        <location evidence="1 10">Nucleus</location>
    </subcellularLocation>
</comment>
<dbReference type="Proteomes" id="UP001230268">
    <property type="component" value="Unassembled WGS sequence"/>
</dbReference>
<keyword evidence="6 10" id="KW-0508">mRNA splicing</keyword>
<protein>
    <recommendedName>
        <fullName evidence="9">Sm protein F</fullName>
    </recommendedName>
</protein>
<dbReference type="InterPro" id="IPR001163">
    <property type="entry name" value="Sm_dom_euk/arc"/>
</dbReference>
<dbReference type="Gene3D" id="2.30.30.100">
    <property type="match status" value="1"/>
</dbReference>
<evidence type="ECO:0000256" key="9">
    <source>
        <dbReference type="ARBA" id="ARBA00030144"/>
    </source>
</evidence>
<dbReference type="Pfam" id="PF01423">
    <property type="entry name" value="LSM"/>
    <property type="match status" value="1"/>
</dbReference>
<comment type="caution">
    <text evidence="12">The sequence shown here is derived from an EMBL/GenBank/DDBJ whole genome shotgun (WGS) entry which is preliminary data.</text>
</comment>
<dbReference type="InterPro" id="IPR034100">
    <property type="entry name" value="Sm_F"/>
</dbReference>
<dbReference type="AlphaFoldDB" id="A0AAD8LMS8"/>
<keyword evidence="7 10" id="KW-0539">Nucleus</keyword>
<proteinExistence type="inferred from homology"/>
<evidence type="ECO:0000313" key="13">
    <source>
        <dbReference type="Proteomes" id="UP001230268"/>
    </source>
</evidence>
<dbReference type="SMART" id="SM00651">
    <property type="entry name" value="Sm"/>
    <property type="match status" value="1"/>
</dbReference>
<name>A0AAD8LMS8_BABGI</name>
<dbReference type="GO" id="GO:0003723">
    <property type="term" value="F:RNA binding"/>
    <property type="evidence" value="ECO:0007669"/>
    <property type="project" value="UniProtKB-UniRule"/>
</dbReference>